<dbReference type="InterPro" id="IPR001322">
    <property type="entry name" value="Lamin_tail_dom"/>
</dbReference>
<feature type="domain" description="LTD" evidence="3">
    <location>
        <begin position="25"/>
        <end position="150"/>
    </location>
</feature>
<organism evidence="4 5">
    <name type="scientific">Flexivirga alba</name>
    <dbReference type="NCBI Taxonomy" id="702742"/>
    <lineage>
        <taxon>Bacteria</taxon>
        <taxon>Bacillati</taxon>
        <taxon>Actinomycetota</taxon>
        <taxon>Actinomycetes</taxon>
        <taxon>Micrococcales</taxon>
        <taxon>Dermacoccaceae</taxon>
        <taxon>Flexivirga</taxon>
    </lineage>
</organism>
<dbReference type="RefSeq" id="WP_382403136.1">
    <property type="nucleotide sequence ID" value="NZ_JBHSWH010000001.1"/>
</dbReference>
<accession>A0ABW2AHR9</accession>
<protein>
    <submittedName>
        <fullName evidence="4">Lamin tail domain-containing protein</fullName>
    </submittedName>
</protein>
<dbReference type="Pfam" id="PF00932">
    <property type="entry name" value="LTD"/>
    <property type="match status" value="1"/>
</dbReference>
<dbReference type="InterPro" id="IPR036415">
    <property type="entry name" value="Lamin_tail_dom_sf"/>
</dbReference>
<name>A0ABW2AHR9_9MICO</name>
<feature type="region of interest" description="Disordered" evidence="1">
    <location>
        <begin position="159"/>
        <end position="219"/>
    </location>
</feature>
<evidence type="ECO:0000313" key="5">
    <source>
        <dbReference type="Proteomes" id="UP001596298"/>
    </source>
</evidence>
<dbReference type="PANTHER" id="PTHR42834">
    <property type="entry name" value="ENDONUCLEASE/EXONUCLEASE/PHOSPHATASE FAMILY PROTEIN (AFU_ORTHOLOGUE AFUA_3G09210)"/>
    <property type="match status" value="1"/>
</dbReference>
<reference evidence="5" key="1">
    <citation type="journal article" date="2019" name="Int. J. Syst. Evol. Microbiol.">
        <title>The Global Catalogue of Microorganisms (GCM) 10K type strain sequencing project: providing services to taxonomists for standard genome sequencing and annotation.</title>
        <authorList>
            <consortium name="The Broad Institute Genomics Platform"/>
            <consortium name="The Broad Institute Genome Sequencing Center for Infectious Disease"/>
            <person name="Wu L."/>
            <person name="Ma J."/>
        </authorList>
    </citation>
    <scope>NUCLEOTIDE SEQUENCE [LARGE SCALE GENOMIC DNA]</scope>
    <source>
        <strain evidence="5">CCUG 58127</strain>
    </source>
</reference>
<dbReference type="InterPro" id="IPR036691">
    <property type="entry name" value="Endo/exonu/phosph_ase_sf"/>
</dbReference>
<keyword evidence="5" id="KW-1185">Reference proteome</keyword>
<feature type="compositionally biased region" description="Basic and acidic residues" evidence="1">
    <location>
        <begin position="169"/>
        <end position="184"/>
    </location>
</feature>
<dbReference type="Proteomes" id="UP001596298">
    <property type="component" value="Unassembled WGS sequence"/>
</dbReference>
<keyword evidence="2" id="KW-0732">Signal</keyword>
<dbReference type="Pfam" id="PF19580">
    <property type="entry name" value="Exo_endo_phos_3"/>
    <property type="match status" value="1"/>
</dbReference>
<dbReference type="SUPFAM" id="SSF56219">
    <property type="entry name" value="DNase I-like"/>
    <property type="match status" value="1"/>
</dbReference>
<dbReference type="PROSITE" id="PS51841">
    <property type="entry name" value="LTD"/>
    <property type="match status" value="1"/>
</dbReference>
<evidence type="ECO:0000313" key="4">
    <source>
        <dbReference type="EMBL" id="MFC6706477.1"/>
    </source>
</evidence>
<proteinExistence type="predicted"/>
<dbReference type="InterPro" id="IPR006311">
    <property type="entry name" value="TAT_signal"/>
</dbReference>
<dbReference type="PROSITE" id="PS51318">
    <property type="entry name" value="TAT"/>
    <property type="match status" value="1"/>
</dbReference>
<feature type="chain" id="PRO_5046281662" evidence="2">
    <location>
        <begin position="35"/>
        <end position="795"/>
    </location>
</feature>
<gene>
    <name evidence="4" type="ORF">ACFQDH_14735</name>
</gene>
<evidence type="ECO:0000259" key="3">
    <source>
        <dbReference type="PROSITE" id="PS51841"/>
    </source>
</evidence>
<dbReference type="Gene3D" id="3.60.10.10">
    <property type="entry name" value="Endonuclease/exonuclease/phosphatase"/>
    <property type="match status" value="1"/>
</dbReference>
<comment type="caution">
    <text evidence="4">The sequence shown here is derived from an EMBL/GenBank/DDBJ whole genome shotgun (WGS) entry which is preliminary data.</text>
</comment>
<dbReference type="SUPFAM" id="SSF74853">
    <property type="entry name" value="Lamin A/C globular tail domain"/>
    <property type="match status" value="1"/>
</dbReference>
<evidence type="ECO:0000256" key="2">
    <source>
        <dbReference type="SAM" id="SignalP"/>
    </source>
</evidence>
<feature type="signal peptide" evidence="2">
    <location>
        <begin position="1"/>
        <end position="34"/>
    </location>
</feature>
<dbReference type="InterPro" id="IPR005135">
    <property type="entry name" value="Endo/exonuclease/phosphatase"/>
</dbReference>
<evidence type="ECO:0000256" key="1">
    <source>
        <dbReference type="SAM" id="MobiDB-lite"/>
    </source>
</evidence>
<dbReference type="CDD" id="cd04486">
    <property type="entry name" value="YhcR_OBF_like"/>
    <property type="match status" value="1"/>
</dbReference>
<sequence>MPQRITRVRLVTLLAASALAVGGSASLAVTPAHAASNSVVISAVYGGGGNSGAPYKNDYIELYNGGLSAIDLSGWTLTYYSAAGSSGGTTTLSGSVAPGAHFLVQEGAGAGAADPLPAPDATGSLNMSASNGSVVLRQNGAAVDTVGYGAVTSSYVEGSNAPAGTNKAADSRTKGCVDTDDNSKDFVSADPAPLNSAAPLGVCGTDGNTQPPPTGTSSTIEQVQGTSFQSPLVGQQVKDIKGVVTAVNGSAGFWIQSTTPDDDPRTSEGLYVFGGAGMVKVGDDVTVAGKVSEYRPGGVNNGNLTTTELGSPNIQVNSSGNALPAAVEIGSEGHVPPAQVIEQGNPGNVETVGLTLDPTTNALDFWESLEGMRIQETDAKAVGPTATSYGETPIVPANTEDVTWTPNGGVLYRDYDTPNAMRLILSDALLPKGSIAPANTGDSYAGVTAGVLDYNFGNYYLMATQAGQHQSGGTTRDVTTAPTKQQASVATFNVENLAPSDPQTKFDRLAGQITTNLASPDVLAIEEIQDNTGATDDGTVDSTQTTDKLIAAIKAAGGPSYKAEWINPVNDQDGGQPGGNIRSVFLYRSDRGMTFVDKPGGTSTNSVAVTGTGPWASINYSPGRIDATNTAWDDSRKPLVGEFLWWGKPLFVVANHFASKGGDDGLMGRYQQPERSSEVQRHAQATAVRSFVDQLLTANKQANIIVLGDLNDFNFSETANIVKGSGKTALTDLIDTLPANERYSYDYQGNSQVLDQLLVSPALAKKYDYQVVHTNSQFYDQDSDHDPQIVKLQIH</sequence>
<dbReference type="PANTHER" id="PTHR42834:SF1">
    <property type="entry name" value="ENDONUCLEASE_EXONUCLEASE_PHOSPHATASE FAMILY PROTEIN (AFU_ORTHOLOGUE AFUA_3G09210)"/>
    <property type="match status" value="1"/>
</dbReference>
<dbReference type="EMBL" id="JBHSWH010000001">
    <property type="protein sequence ID" value="MFC6706477.1"/>
    <property type="molecule type" value="Genomic_DNA"/>
</dbReference>